<keyword evidence="2" id="KW-0472">Membrane</keyword>
<dbReference type="OrthoDB" id="5599753at2759"/>
<evidence type="ECO:0000256" key="1">
    <source>
        <dbReference type="SAM" id="MobiDB-lite"/>
    </source>
</evidence>
<evidence type="ECO:0000259" key="3">
    <source>
        <dbReference type="Pfam" id="PF10601"/>
    </source>
</evidence>
<evidence type="ECO:0000313" key="4">
    <source>
        <dbReference type="EMBL" id="AAY55420.1"/>
    </source>
</evidence>
<accession>Q4V4F7</accession>
<dbReference type="InterPro" id="IPR006629">
    <property type="entry name" value="LITAF"/>
</dbReference>
<evidence type="ECO:0000256" key="2">
    <source>
        <dbReference type="SAM" id="Phobius"/>
    </source>
</evidence>
<keyword evidence="2" id="KW-0812">Transmembrane</keyword>
<dbReference type="ExpressionAtlas" id="Q4V4F7">
    <property type="expression patterns" value="baseline and differential"/>
</dbReference>
<dbReference type="EMBL" id="BT023049">
    <property type="protein sequence ID" value="AAY55465.1"/>
    <property type="molecule type" value="mRNA"/>
</dbReference>
<protein>
    <submittedName>
        <fullName evidence="5">IP04019p</fullName>
    </submittedName>
    <submittedName>
        <fullName evidence="4">IP04119p</fullName>
    </submittedName>
</protein>
<keyword evidence="2" id="KW-1133">Transmembrane helix</keyword>
<gene>
    <name evidence="5" type="primary">CG12645</name>
</gene>
<name>Q4V4F7_DROME</name>
<organism evidence="5">
    <name type="scientific">Drosophila melanogaster</name>
    <name type="common">Fruit fly</name>
    <dbReference type="NCBI Taxonomy" id="7227"/>
    <lineage>
        <taxon>Eukaryota</taxon>
        <taxon>Metazoa</taxon>
        <taxon>Ecdysozoa</taxon>
        <taxon>Arthropoda</taxon>
        <taxon>Hexapoda</taxon>
        <taxon>Insecta</taxon>
        <taxon>Pterygota</taxon>
        <taxon>Neoptera</taxon>
        <taxon>Endopterygota</taxon>
        <taxon>Diptera</taxon>
        <taxon>Brachycera</taxon>
        <taxon>Muscomorpha</taxon>
        <taxon>Ephydroidea</taxon>
        <taxon>Drosophilidae</taxon>
        <taxon>Drosophila</taxon>
        <taxon>Sophophora</taxon>
    </lineage>
</organism>
<feature type="domain" description="LITAF" evidence="3">
    <location>
        <begin position="124"/>
        <end position="170"/>
    </location>
</feature>
<dbReference type="AlphaFoldDB" id="Q4V4F7"/>
<sequence>EEKHRMLFQDQDPGQDLQIERPMSLSPSEPPTYYDAMQTFTIQNNLDYSNDRRRTLFAEPQHLRSRVEEMPMPMPMSQTKDEVSVQSEGLADNNSIDHRAMPPVRSKCDDFFILSPQPKLGSQAMDIVCPACGQRGVTRLKRSPNARTNLWALCLCTLVGAAALACFRIYGMAAGQRIITAPPARSFWAHIIRGAAAAAAAGGGSPEISCRIAAGIRPLIVKVFRVCE</sequence>
<feature type="region of interest" description="Disordered" evidence="1">
    <location>
        <begin position="1"/>
        <end position="27"/>
    </location>
</feature>
<feature type="non-terminal residue" evidence="5">
    <location>
        <position position="1"/>
    </location>
</feature>
<dbReference type="Pfam" id="PF10601">
    <property type="entry name" value="zf-LITAF-like"/>
    <property type="match status" value="1"/>
</dbReference>
<dbReference type="EMBL" id="BT023004">
    <property type="protein sequence ID" value="AAY55420.1"/>
    <property type="molecule type" value="mRNA"/>
</dbReference>
<reference evidence="5" key="1">
    <citation type="submission" date="2005-05" db="EMBL/GenBank/DDBJ databases">
        <authorList>
            <person name="Stapleton M."/>
            <person name="Carlson J."/>
            <person name="Chavez C."/>
            <person name="Frise E."/>
            <person name="George R."/>
            <person name="Pacleb J."/>
            <person name="Park S."/>
            <person name="Wan K."/>
            <person name="Yu C."/>
            <person name="Celniker S."/>
        </authorList>
    </citation>
    <scope>NUCLEOTIDE SEQUENCE</scope>
</reference>
<evidence type="ECO:0000313" key="5">
    <source>
        <dbReference type="EMBL" id="AAY55465.1"/>
    </source>
</evidence>
<feature type="transmembrane region" description="Helical" evidence="2">
    <location>
        <begin position="150"/>
        <end position="170"/>
    </location>
</feature>
<proteinExistence type="evidence at transcript level"/>
<dbReference type="VEuPathDB" id="VectorBase:FBgn0030181"/>